<dbReference type="PANTHER" id="PTHR43103">
    <property type="entry name" value="NUCLEOSIDE-DIPHOSPHATE-SUGAR EPIMERASE"/>
    <property type="match status" value="1"/>
</dbReference>
<keyword evidence="1" id="KW-0521">NADP</keyword>
<dbReference type="Gene3D" id="3.40.50.720">
    <property type="entry name" value="NAD(P)-binding Rossmann-like Domain"/>
    <property type="match status" value="1"/>
</dbReference>
<dbReference type="AlphaFoldDB" id="A0A9W5B3V3"/>
<dbReference type="PANTHER" id="PTHR43103:SF3">
    <property type="entry name" value="ADP-L-GLYCERO-D-MANNO-HEPTOSE-6-EPIMERASE"/>
    <property type="match status" value="1"/>
</dbReference>
<evidence type="ECO:0000259" key="3">
    <source>
        <dbReference type="Pfam" id="PF01370"/>
    </source>
</evidence>
<dbReference type="PROSITE" id="PS51257">
    <property type="entry name" value="PROKAR_LIPOPROTEIN"/>
    <property type="match status" value="1"/>
</dbReference>
<evidence type="ECO:0000313" key="4">
    <source>
        <dbReference type="EMBL" id="CUW96618.1"/>
    </source>
</evidence>
<evidence type="ECO:0000256" key="1">
    <source>
        <dbReference type="ARBA" id="ARBA00022857"/>
    </source>
</evidence>
<name>A0A9W5B3V3_9HYPH</name>
<protein>
    <submittedName>
        <fullName evidence="4">NAD dependent epimerase/dehydratase</fullName>
    </submittedName>
</protein>
<keyword evidence="5" id="KW-1185">Reference proteome</keyword>
<keyword evidence="2" id="KW-0119">Carbohydrate metabolism</keyword>
<gene>
    <name evidence="4" type="ORF">AGR2A_Lc180110</name>
</gene>
<comment type="caution">
    <text evidence="4">The sequence shown here is derived from an EMBL/GenBank/DDBJ whole genome shotgun (WGS) entry which is preliminary data.</text>
</comment>
<sequence>MTDRLPSPVVLVTGACGFVGSAICEELVSRDITVIGGDRASPPFPDADWAGRVTFTYLDIRDSQNIAQVVHENTITHIVHAAAITPDVERERGDADTVIDVNIAGSCRLMSAAGKIGAERIVYLSSISAYGSAAPTVDGRFCEARSVPQPETLYGISKHAAESAMHRLAYLNRLDLRIIRLGPLFGPWEHATDARGLLSPHHQIAMQARAGEPCLLPRAVPADWLYSRDAAKRIADVLLAETIAPQLFNLGGGDITTLIDWCEVLGQQIDGFRFGIDAERPSVRYGYPKDRPALDNRQIDQVSAHRRTPLEQAANELLHWLDRFSPTFNASEIIP</sequence>
<organism evidence="4 5">
    <name type="scientific">Agrobacterium genomosp. 2 str. CFBP 5494</name>
    <dbReference type="NCBI Taxonomy" id="1183436"/>
    <lineage>
        <taxon>Bacteria</taxon>
        <taxon>Pseudomonadati</taxon>
        <taxon>Pseudomonadota</taxon>
        <taxon>Alphaproteobacteria</taxon>
        <taxon>Hyphomicrobiales</taxon>
        <taxon>Rhizobiaceae</taxon>
        <taxon>Rhizobium/Agrobacterium group</taxon>
        <taxon>Agrobacterium</taxon>
        <taxon>Agrobacterium tumefaciens complex</taxon>
    </lineage>
</organism>
<proteinExistence type="predicted"/>
<dbReference type="CDD" id="cd08946">
    <property type="entry name" value="SDR_e"/>
    <property type="match status" value="1"/>
</dbReference>
<dbReference type="Proteomes" id="UP000191933">
    <property type="component" value="Unassembled WGS sequence"/>
</dbReference>
<feature type="domain" description="NAD-dependent epimerase/dehydratase" evidence="3">
    <location>
        <begin position="10"/>
        <end position="251"/>
    </location>
</feature>
<dbReference type="InterPro" id="IPR001509">
    <property type="entry name" value="Epimerase_deHydtase"/>
</dbReference>
<evidence type="ECO:0000256" key="2">
    <source>
        <dbReference type="ARBA" id="ARBA00023277"/>
    </source>
</evidence>
<evidence type="ECO:0000313" key="5">
    <source>
        <dbReference type="Proteomes" id="UP000191933"/>
    </source>
</evidence>
<reference evidence="4 5" key="1">
    <citation type="submission" date="2016-01" db="EMBL/GenBank/DDBJ databases">
        <authorList>
            <person name="Regsiter A."/>
            <person name="william w."/>
        </authorList>
    </citation>
    <scope>NUCLEOTIDE SEQUENCE [LARGE SCALE GENOMIC DNA]</scope>
    <source>
        <strain evidence="4 5">CFBP 5494</strain>
    </source>
</reference>
<dbReference type="InterPro" id="IPR036291">
    <property type="entry name" value="NAD(P)-bd_dom_sf"/>
</dbReference>
<dbReference type="RefSeq" id="WP_072492923.1">
    <property type="nucleotide sequence ID" value="NZ_LT009719.1"/>
</dbReference>
<dbReference type="Pfam" id="PF01370">
    <property type="entry name" value="Epimerase"/>
    <property type="match status" value="1"/>
</dbReference>
<dbReference type="EMBL" id="FBVY01000030">
    <property type="protein sequence ID" value="CUW96618.1"/>
    <property type="molecule type" value="Genomic_DNA"/>
</dbReference>
<accession>A0A9W5B3V3</accession>
<dbReference type="SUPFAM" id="SSF51735">
    <property type="entry name" value="NAD(P)-binding Rossmann-fold domains"/>
    <property type="match status" value="1"/>
</dbReference>